<reference evidence="2" key="3">
    <citation type="submission" date="2018-08" db="UniProtKB">
        <authorList>
            <consortium name="EnsemblPlants"/>
        </authorList>
    </citation>
    <scope>IDENTIFICATION</scope>
    <source>
        <strain evidence="2">cv. Bd21</strain>
    </source>
</reference>
<dbReference type="EMBL" id="CM000883">
    <property type="protein sequence ID" value="PNT63893.1"/>
    <property type="molecule type" value="Genomic_DNA"/>
</dbReference>
<dbReference type="AlphaFoldDB" id="A0A2K2CPF6"/>
<dbReference type="SUPFAM" id="SSF56219">
    <property type="entry name" value="DNase I-like"/>
    <property type="match status" value="1"/>
</dbReference>
<evidence type="ECO:0000313" key="3">
    <source>
        <dbReference type="Proteomes" id="UP000008810"/>
    </source>
</evidence>
<reference evidence="1" key="2">
    <citation type="submission" date="2017-06" db="EMBL/GenBank/DDBJ databases">
        <title>WGS assembly of Brachypodium distachyon.</title>
        <authorList>
            <consortium name="The International Brachypodium Initiative"/>
            <person name="Lucas S."/>
            <person name="Harmon-Smith M."/>
            <person name="Lail K."/>
            <person name="Tice H."/>
            <person name="Grimwood J."/>
            <person name="Bruce D."/>
            <person name="Barry K."/>
            <person name="Shu S."/>
            <person name="Lindquist E."/>
            <person name="Wang M."/>
            <person name="Pitluck S."/>
            <person name="Vogel J.P."/>
            <person name="Garvin D.F."/>
            <person name="Mockler T.C."/>
            <person name="Schmutz J."/>
            <person name="Rokhsar D."/>
            <person name="Bevan M.W."/>
        </authorList>
    </citation>
    <scope>NUCLEOTIDE SEQUENCE</scope>
    <source>
        <strain evidence="1">Bd21</strain>
    </source>
</reference>
<evidence type="ECO:0000313" key="2">
    <source>
        <dbReference type="EnsemblPlants" id="PNT63893"/>
    </source>
</evidence>
<reference evidence="1 2" key="1">
    <citation type="journal article" date="2010" name="Nature">
        <title>Genome sequencing and analysis of the model grass Brachypodium distachyon.</title>
        <authorList>
            <consortium name="International Brachypodium Initiative"/>
        </authorList>
    </citation>
    <scope>NUCLEOTIDE SEQUENCE [LARGE SCALE GENOMIC DNA]</scope>
    <source>
        <strain evidence="1 2">Bd21</strain>
    </source>
</reference>
<gene>
    <name evidence="1" type="ORF">BRADI_4g22044v3</name>
</gene>
<name>A0A2K2CPF6_BRADI</name>
<dbReference type="Gramene" id="PNT63893">
    <property type="protein sequence ID" value="PNT63893"/>
    <property type="gene ID" value="BRADI_4g22044v3"/>
</dbReference>
<dbReference type="InParanoid" id="A0A2K2CPF6"/>
<accession>A0A2K2CPF6</accession>
<dbReference type="Proteomes" id="UP000008810">
    <property type="component" value="Chromosome 4"/>
</dbReference>
<dbReference type="Gene3D" id="3.60.10.10">
    <property type="entry name" value="Endonuclease/exonuclease/phosphatase"/>
    <property type="match status" value="1"/>
</dbReference>
<keyword evidence="3" id="KW-1185">Reference proteome</keyword>
<organism evidence="1">
    <name type="scientific">Brachypodium distachyon</name>
    <name type="common">Purple false brome</name>
    <name type="synonym">Trachynia distachya</name>
    <dbReference type="NCBI Taxonomy" id="15368"/>
    <lineage>
        <taxon>Eukaryota</taxon>
        <taxon>Viridiplantae</taxon>
        <taxon>Streptophyta</taxon>
        <taxon>Embryophyta</taxon>
        <taxon>Tracheophyta</taxon>
        <taxon>Spermatophyta</taxon>
        <taxon>Magnoliopsida</taxon>
        <taxon>Liliopsida</taxon>
        <taxon>Poales</taxon>
        <taxon>Poaceae</taxon>
        <taxon>BOP clade</taxon>
        <taxon>Pooideae</taxon>
        <taxon>Stipodae</taxon>
        <taxon>Brachypodieae</taxon>
        <taxon>Brachypodium</taxon>
    </lineage>
</organism>
<dbReference type="EnsemblPlants" id="PNT63893">
    <property type="protein sequence ID" value="PNT63893"/>
    <property type="gene ID" value="BRADI_4g22044v3"/>
</dbReference>
<dbReference type="OrthoDB" id="688652at2759"/>
<dbReference type="PANTHER" id="PTHR33710:SF83">
    <property type="entry name" value="ENDONUCLEASE_EXONUCLEASE_PHOSPHATASE DOMAIN-CONTAINING PROTEIN"/>
    <property type="match status" value="1"/>
</dbReference>
<evidence type="ECO:0000313" key="1">
    <source>
        <dbReference type="EMBL" id="PNT63893.1"/>
    </source>
</evidence>
<evidence type="ECO:0008006" key="4">
    <source>
        <dbReference type="Google" id="ProtNLM"/>
    </source>
</evidence>
<sequence length="92" mass="10413">MPCHEKEGGNPRPTRMMNDFGECLADCELDDLGFSGDCFTWFTGDIKERLDRAVANAEWINLFPGFAVVNEGHFRSDHRPVLVSTEFFDGLL</sequence>
<dbReference type="PANTHER" id="PTHR33710">
    <property type="entry name" value="BNAC02G09200D PROTEIN"/>
    <property type="match status" value="1"/>
</dbReference>
<protein>
    <recommendedName>
        <fullName evidence="4">Endonuclease/exonuclease/phosphatase domain-containing protein</fullName>
    </recommendedName>
</protein>
<dbReference type="InterPro" id="IPR036691">
    <property type="entry name" value="Endo/exonu/phosph_ase_sf"/>
</dbReference>
<proteinExistence type="predicted"/>